<organism evidence="11 12">
    <name type="scientific">Avrilella dinanensis</name>
    <dbReference type="NCBI Taxonomy" id="2008672"/>
    <lineage>
        <taxon>Bacteria</taxon>
        <taxon>Pseudomonadati</taxon>
        <taxon>Bacteroidota</taxon>
        <taxon>Flavobacteriia</taxon>
        <taxon>Flavobacteriales</taxon>
        <taxon>Flavobacteriaceae</taxon>
        <taxon>Avrilella</taxon>
    </lineage>
</organism>
<evidence type="ECO:0000256" key="3">
    <source>
        <dbReference type="ARBA" id="ARBA00019010"/>
    </source>
</evidence>
<dbReference type="Proteomes" id="UP000231960">
    <property type="component" value="Unassembled WGS sequence"/>
</dbReference>
<keyword evidence="12" id="KW-1185">Reference proteome</keyword>
<evidence type="ECO:0000256" key="6">
    <source>
        <dbReference type="ARBA" id="ARBA00022723"/>
    </source>
</evidence>
<protein>
    <recommendedName>
        <fullName evidence="3">tRNA threonylcarbamoyladenosine biosynthesis protein TsaE</fullName>
    </recommendedName>
    <alternativeName>
        <fullName evidence="10">t(6)A37 threonylcarbamoyladenosine biosynthesis protein TsaE</fullName>
    </alternativeName>
</protein>
<dbReference type="GO" id="GO:0005524">
    <property type="term" value="F:ATP binding"/>
    <property type="evidence" value="ECO:0007669"/>
    <property type="project" value="UniProtKB-KW"/>
</dbReference>
<keyword evidence="9" id="KW-0460">Magnesium</keyword>
<evidence type="ECO:0000256" key="5">
    <source>
        <dbReference type="ARBA" id="ARBA00022694"/>
    </source>
</evidence>
<evidence type="ECO:0000256" key="1">
    <source>
        <dbReference type="ARBA" id="ARBA00004496"/>
    </source>
</evidence>
<keyword evidence="7" id="KW-0547">Nucleotide-binding</keyword>
<evidence type="ECO:0000313" key="11">
    <source>
        <dbReference type="EMBL" id="PJR04172.1"/>
    </source>
</evidence>
<comment type="subcellular location">
    <subcellularLocation>
        <location evidence="1">Cytoplasm</location>
    </subcellularLocation>
</comment>
<keyword evidence="8" id="KW-0067">ATP-binding</keyword>
<evidence type="ECO:0000256" key="7">
    <source>
        <dbReference type="ARBA" id="ARBA00022741"/>
    </source>
</evidence>
<dbReference type="AlphaFoldDB" id="A0A2M9R5N3"/>
<dbReference type="EMBL" id="NIPO01000001">
    <property type="protein sequence ID" value="PJR04172.1"/>
    <property type="molecule type" value="Genomic_DNA"/>
</dbReference>
<evidence type="ECO:0000256" key="10">
    <source>
        <dbReference type="ARBA" id="ARBA00032441"/>
    </source>
</evidence>
<dbReference type="GO" id="GO:0046872">
    <property type="term" value="F:metal ion binding"/>
    <property type="evidence" value="ECO:0007669"/>
    <property type="project" value="UniProtKB-KW"/>
</dbReference>
<evidence type="ECO:0000256" key="2">
    <source>
        <dbReference type="ARBA" id="ARBA00007599"/>
    </source>
</evidence>
<evidence type="ECO:0000256" key="9">
    <source>
        <dbReference type="ARBA" id="ARBA00022842"/>
    </source>
</evidence>
<dbReference type="RefSeq" id="WP_100677735.1">
    <property type="nucleotide sequence ID" value="NZ_NIPO01000001.1"/>
</dbReference>
<keyword evidence="5" id="KW-0819">tRNA processing</keyword>
<reference evidence="11 12" key="1">
    <citation type="submission" date="2017-06" db="EMBL/GenBank/DDBJ databases">
        <title>Description of Avrilella dinanensis gen. nov. sp. nov.</title>
        <authorList>
            <person name="Leyer C."/>
            <person name="Sassi M."/>
            <person name="Minet J."/>
            <person name="Kayal S."/>
            <person name="Cattoir V."/>
        </authorList>
    </citation>
    <scope>NUCLEOTIDE SEQUENCE [LARGE SCALE GENOMIC DNA]</scope>
    <source>
        <strain evidence="11 12">UR159</strain>
    </source>
</reference>
<keyword evidence="4" id="KW-0963">Cytoplasm</keyword>
<proteinExistence type="inferred from homology"/>
<dbReference type="Gene3D" id="3.40.50.300">
    <property type="entry name" value="P-loop containing nucleotide triphosphate hydrolases"/>
    <property type="match status" value="1"/>
</dbReference>
<accession>A0A2M9R5N3</accession>
<dbReference type="PANTHER" id="PTHR33540">
    <property type="entry name" value="TRNA THREONYLCARBAMOYLADENOSINE BIOSYNTHESIS PROTEIN TSAE"/>
    <property type="match status" value="1"/>
</dbReference>
<dbReference type="Pfam" id="PF02367">
    <property type="entry name" value="TsaE"/>
    <property type="match status" value="1"/>
</dbReference>
<comment type="caution">
    <text evidence="11">The sequence shown here is derived from an EMBL/GenBank/DDBJ whole genome shotgun (WGS) entry which is preliminary data.</text>
</comment>
<dbReference type="InterPro" id="IPR027417">
    <property type="entry name" value="P-loop_NTPase"/>
</dbReference>
<dbReference type="GO" id="GO:0002949">
    <property type="term" value="P:tRNA threonylcarbamoyladenosine modification"/>
    <property type="evidence" value="ECO:0007669"/>
    <property type="project" value="InterPro"/>
</dbReference>
<dbReference type="GO" id="GO:0016740">
    <property type="term" value="F:transferase activity"/>
    <property type="evidence" value="ECO:0007669"/>
    <property type="project" value="UniProtKB-KW"/>
</dbReference>
<name>A0A2M9R5N3_9FLAO</name>
<keyword evidence="6" id="KW-0479">Metal-binding</keyword>
<comment type="similarity">
    <text evidence="2">Belongs to the TsaE family.</text>
</comment>
<keyword evidence="11" id="KW-0808">Transferase</keyword>
<dbReference type="SUPFAM" id="SSF52540">
    <property type="entry name" value="P-loop containing nucleoside triphosphate hydrolases"/>
    <property type="match status" value="1"/>
</dbReference>
<evidence type="ECO:0000256" key="8">
    <source>
        <dbReference type="ARBA" id="ARBA00022840"/>
    </source>
</evidence>
<evidence type="ECO:0000313" key="12">
    <source>
        <dbReference type="Proteomes" id="UP000231960"/>
    </source>
</evidence>
<dbReference type="NCBIfam" id="TIGR00150">
    <property type="entry name" value="T6A_YjeE"/>
    <property type="match status" value="1"/>
</dbReference>
<dbReference type="PANTHER" id="PTHR33540:SF2">
    <property type="entry name" value="TRNA THREONYLCARBAMOYLADENOSINE BIOSYNTHESIS PROTEIN TSAE"/>
    <property type="match status" value="1"/>
</dbReference>
<sequence length="133" mass="15377">MEMEFSLDEIDEIAKKILSLNRHKIILFEGEMGAGKTTLTKAMAKCLGVQNITSSPTFSLVNEYECDGGLLYHFDLFRLKDLSEAYDIGIEEYLDSGNYCFIEWPEKIMPILEDFHQIQLDIIDAQTRRLKFL</sequence>
<gene>
    <name evidence="11" type="ORF">CDL10_06275</name>
</gene>
<dbReference type="OrthoDB" id="9815896at2"/>
<evidence type="ECO:0000256" key="4">
    <source>
        <dbReference type="ARBA" id="ARBA00022490"/>
    </source>
</evidence>
<dbReference type="InterPro" id="IPR003442">
    <property type="entry name" value="T6A_TsaE"/>
</dbReference>
<dbReference type="GO" id="GO:0005737">
    <property type="term" value="C:cytoplasm"/>
    <property type="evidence" value="ECO:0007669"/>
    <property type="project" value="UniProtKB-SubCell"/>
</dbReference>